<gene>
    <name evidence="1" type="ORF">MiSe_29490</name>
</gene>
<dbReference type="Proteomes" id="UP001050975">
    <property type="component" value="Unassembled WGS sequence"/>
</dbReference>
<dbReference type="PANTHER" id="PTHR47200">
    <property type="entry name" value="THYLAKOID LUMENAL 15 KDA PROTEIN 1, CHLOROPLASTIC"/>
    <property type="match status" value="1"/>
</dbReference>
<accession>A0AAV3X8N2</accession>
<proteinExistence type="predicted"/>
<evidence type="ECO:0000313" key="2">
    <source>
        <dbReference type="Proteomes" id="UP001050975"/>
    </source>
</evidence>
<sequence>MRSGKGHRIKRFLLILASAILAIVSTITSPAFALEYNEEFLIGADFSNRDLRDASFTRAKLQKSNFSHSDLRGVSLFGAHLEKANLEGADLSYAVIGQALFLKANLTNAVLEGAFAPNSRFNGATIDGADFTDVMLRDDQQKMLCQVAKGTNPITKRDTRDTLNCP</sequence>
<protein>
    <submittedName>
        <fullName evidence="1">Pentapeptide repeat protein</fullName>
    </submittedName>
</protein>
<dbReference type="AlphaFoldDB" id="A0AAV3X8N2"/>
<reference evidence="1" key="1">
    <citation type="submission" date="2019-10" db="EMBL/GenBank/DDBJ databases">
        <title>Draft genome sequece of Microseira wollei NIES-4236.</title>
        <authorList>
            <person name="Yamaguchi H."/>
            <person name="Suzuki S."/>
            <person name="Kawachi M."/>
        </authorList>
    </citation>
    <scope>NUCLEOTIDE SEQUENCE</scope>
    <source>
        <strain evidence="1">NIES-4236</strain>
    </source>
</reference>
<dbReference type="Gene3D" id="2.160.20.80">
    <property type="entry name" value="E3 ubiquitin-protein ligase SopA"/>
    <property type="match status" value="1"/>
</dbReference>
<dbReference type="InterPro" id="IPR044213">
    <property type="entry name" value="At2g44920-like"/>
</dbReference>
<dbReference type="PANTHER" id="PTHR47200:SF2">
    <property type="entry name" value="THYLAKOID LUMENAL 15 KDA PROTEIN 1, CHLOROPLASTIC"/>
    <property type="match status" value="1"/>
</dbReference>
<organism evidence="1 2">
    <name type="scientific">Microseira wollei NIES-4236</name>
    <dbReference type="NCBI Taxonomy" id="2530354"/>
    <lineage>
        <taxon>Bacteria</taxon>
        <taxon>Bacillati</taxon>
        <taxon>Cyanobacteriota</taxon>
        <taxon>Cyanophyceae</taxon>
        <taxon>Oscillatoriophycideae</taxon>
        <taxon>Aerosakkonematales</taxon>
        <taxon>Aerosakkonemataceae</taxon>
        <taxon>Microseira</taxon>
    </lineage>
</organism>
<comment type="caution">
    <text evidence="1">The sequence shown here is derived from an EMBL/GenBank/DDBJ whole genome shotgun (WGS) entry which is preliminary data.</text>
</comment>
<dbReference type="SUPFAM" id="SSF141571">
    <property type="entry name" value="Pentapeptide repeat-like"/>
    <property type="match status" value="1"/>
</dbReference>
<dbReference type="EMBL" id="BLAY01000041">
    <property type="protein sequence ID" value="GET38195.1"/>
    <property type="molecule type" value="Genomic_DNA"/>
</dbReference>
<evidence type="ECO:0000313" key="1">
    <source>
        <dbReference type="EMBL" id="GET38195.1"/>
    </source>
</evidence>
<dbReference type="InterPro" id="IPR001646">
    <property type="entry name" value="5peptide_repeat"/>
</dbReference>
<dbReference type="Pfam" id="PF00805">
    <property type="entry name" value="Pentapeptide"/>
    <property type="match status" value="2"/>
</dbReference>
<name>A0AAV3X8N2_9CYAN</name>
<keyword evidence="2" id="KW-1185">Reference proteome</keyword>